<dbReference type="AlphaFoldDB" id="A0A4S4LV53"/>
<dbReference type="Proteomes" id="UP000310158">
    <property type="component" value="Unassembled WGS sequence"/>
</dbReference>
<reference evidence="1 2" key="1">
    <citation type="submission" date="2019-02" db="EMBL/GenBank/DDBJ databases">
        <title>Genome sequencing of the rare red list fungi Bondarzewia mesenterica.</title>
        <authorList>
            <person name="Buettner E."/>
            <person name="Kellner H."/>
        </authorList>
    </citation>
    <scope>NUCLEOTIDE SEQUENCE [LARGE SCALE GENOMIC DNA]</scope>
    <source>
        <strain evidence="1 2">DSM 108281</strain>
    </source>
</reference>
<comment type="caution">
    <text evidence="1">The sequence shown here is derived from an EMBL/GenBank/DDBJ whole genome shotgun (WGS) entry which is preliminary data.</text>
</comment>
<proteinExistence type="predicted"/>
<organism evidence="1 2">
    <name type="scientific">Bondarzewia mesenterica</name>
    <dbReference type="NCBI Taxonomy" id="1095465"/>
    <lineage>
        <taxon>Eukaryota</taxon>
        <taxon>Fungi</taxon>
        <taxon>Dikarya</taxon>
        <taxon>Basidiomycota</taxon>
        <taxon>Agaricomycotina</taxon>
        <taxon>Agaricomycetes</taxon>
        <taxon>Russulales</taxon>
        <taxon>Bondarzewiaceae</taxon>
        <taxon>Bondarzewia</taxon>
    </lineage>
</organism>
<sequence length="171" mass="18581">MSMLSSRRSATPTVTASWSLSRLQSGLPSAGSGSGLLGVEWCGNAGVGRSRRSTSPGLVMDEVCNEDEGNQAEGKAKGNGKGNDMGKSALDCELLNALDMIVTPDRTPHVRSKLEGVATRVEADNNDIREEDSWASLERRHASLMAEIEGLEVRLERVRQRWTRRAVADER</sequence>
<evidence type="ECO:0000313" key="2">
    <source>
        <dbReference type="Proteomes" id="UP000310158"/>
    </source>
</evidence>
<evidence type="ECO:0000313" key="1">
    <source>
        <dbReference type="EMBL" id="THH16332.1"/>
    </source>
</evidence>
<gene>
    <name evidence="1" type="ORF">EW146_g4296</name>
</gene>
<keyword evidence="2" id="KW-1185">Reference proteome</keyword>
<protein>
    <submittedName>
        <fullName evidence="1">Uncharacterized protein</fullName>
    </submittedName>
</protein>
<dbReference type="EMBL" id="SGPL01000163">
    <property type="protein sequence ID" value="THH16332.1"/>
    <property type="molecule type" value="Genomic_DNA"/>
</dbReference>
<name>A0A4S4LV53_9AGAM</name>
<accession>A0A4S4LV53</accession>